<gene>
    <name evidence="2" type="ORF">C7M84_023480</name>
</gene>
<dbReference type="CDD" id="cd00143">
    <property type="entry name" value="PP2Cc"/>
    <property type="match status" value="1"/>
</dbReference>
<dbReference type="Pfam" id="PF00481">
    <property type="entry name" value="PP2C"/>
    <property type="match status" value="1"/>
</dbReference>
<sequence>MAVDKQVVQHCKSRTDMSGTTAVIALLDGELLVIGNVGDSRAVMGDLKGSTIPLSFDHKPNQLKERRRIKEAGGFITFSGVWRVAGILATSRALGDFPLKEPRKLVTAEPDVLTFSLRDHKAHFVILATDGLWDVFSNEEAVAYIRDHIHESDFGAKSLCMSAYYRGSQDNITVAILNIDKLGL</sequence>
<accession>A0A423U3P8</accession>
<dbReference type="PANTHER" id="PTHR47992">
    <property type="entry name" value="PROTEIN PHOSPHATASE"/>
    <property type="match status" value="1"/>
</dbReference>
<dbReference type="Gene3D" id="3.60.40.10">
    <property type="entry name" value="PPM-type phosphatase domain"/>
    <property type="match status" value="1"/>
</dbReference>
<proteinExistence type="predicted"/>
<evidence type="ECO:0000313" key="2">
    <source>
        <dbReference type="EMBL" id="ROT83337.1"/>
    </source>
</evidence>
<dbReference type="Proteomes" id="UP000283509">
    <property type="component" value="Unassembled WGS sequence"/>
</dbReference>
<reference evidence="2 3" key="1">
    <citation type="submission" date="2018-04" db="EMBL/GenBank/DDBJ databases">
        <authorList>
            <person name="Zhang X."/>
            <person name="Yuan J."/>
            <person name="Li F."/>
            <person name="Xiang J."/>
        </authorList>
    </citation>
    <scope>NUCLEOTIDE SEQUENCE [LARGE SCALE GENOMIC DNA]</scope>
    <source>
        <tissue evidence="2">Muscle</tissue>
    </source>
</reference>
<organism evidence="2 3">
    <name type="scientific">Penaeus vannamei</name>
    <name type="common">Whiteleg shrimp</name>
    <name type="synonym">Litopenaeus vannamei</name>
    <dbReference type="NCBI Taxonomy" id="6689"/>
    <lineage>
        <taxon>Eukaryota</taxon>
        <taxon>Metazoa</taxon>
        <taxon>Ecdysozoa</taxon>
        <taxon>Arthropoda</taxon>
        <taxon>Crustacea</taxon>
        <taxon>Multicrustacea</taxon>
        <taxon>Malacostraca</taxon>
        <taxon>Eumalacostraca</taxon>
        <taxon>Eucarida</taxon>
        <taxon>Decapoda</taxon>
        <taxon>Dendrobranchiata</taxon>
        <taxon>Penaeoidea</taxon>
        <taxon>Penaeidae</taxon>
        <taxon>Penaeus</taxon>
    </lineage>
</organism>
<keyword evidence="3" id="KW-1185">Reference proteome</keyword>
<reference evidence="2 3" key="2">
    <citation type="submission" date="2019-01" db="EMBL/GenBank/DDBJ databases">
        <title>The decoding of complex shrimp genome reveals the adaptation for benthos swimmer, frequently molting mechanism and breeding impact on genome.</title>
        <authorList>
            <person name="Sun Y."/>
            <person name="Gao Y."/>
            <person name="Yu Y."/>
        </authorList>
    </citation>
    <scope>NUCLEOTIDE SEQUENCE [LARGE SCALE GENOMIC DNA]</scope>
    <source>
        <tissue evidence="2">Muscle</tissue>
    </source>
</reference>
<evidence type="ECO:0000259" key="1">
    <source>
        <dbReference type="PROSITE" id="PS51746"/>
    </source>
</evidence>
<feature type="domain" description="PPM-type phosphatase" evidence="1">
    <location>
        <begin position="1"/>
        <end position="179"/>
    </location>
</feature>
<dbReference type="InterPro" id="IPR015655">
    <property type="entry name" value="PP2C"/>
</dbReference>
<dbReference type="PROSITE" id="PS51746">
    <property type="entry name" value="PPM_2"/>
    <property type="match status" value="1"/>
</dbReference>
<protein>
    <recommendedName>
        <fullName evidence="1">PPM-type phosphatase domain-containing protein</fullName>
    </recommendedName>
</protein>
<dbReference type="OrthoDB" id="343114at2759"/>
<comment type="caution">
    <text evidence="2">The sequence shown here is derived from an EMBL/GenBank/DDBJ whole genome shotgun (WGS) entry which is preliminary data.</text>
</comment>
<dbReference type="SUPFAM" id="SSF81606">
    <property type="entry name" value="PP2C-like"/>
    <property type="match status" value="1"/>
</dbReference>
<dbReference type="EMBL" id="QCYY01000699">
    <property type="protein sequence ID" value="ROT83337.1"/>
    <property type="molecule type" value="Genomic_DNA"/>
</dbReference>
<dbReference type="InterPro" id="IPR001932">
    <property type="entry name" value="PPM-type_phosphatase-like_dom"/>
</dbReference>
<dbReference type="GO" id="GO:0004722">
    <property type="term" value="F:protein serine/threonine phosphatase activity"/>
    <property type="evidence" value="ECO:0007669"/>
    <property type="project" value="InterPro"/>
</dbReference>
<evidence type="ECO:0000313" key="3">
    <source>
        <dbReference type="Proteomes" id="UP000283509"/>
    </source>
</evidence>
<dbReference type="STRING" id="6689.A0A423U3P8"/>
<dbReference type="InterPro" id="IPR036457">
    <property type="entry name" value="PPM-type-like_dom_sf"/>
</dbReference>
<name>A0A423U3P8_PENVA</name>
<dbReference type="AlphaFoldDB" id="A0A423U3P8"/>
<dbReference type="SMART" id="SM00332">
    <property type="entry name" value="PP2Cc"/>
    <property type="match status" value="1"/>
</dbReference>